<dbReference type="SUPFAM" id="SSF51735">
    <property type="entry name" value="NAD(P)-binding Rossmann-fold domains"/>
    <property type="match status" value="1"/>
</dbReference>
<reference evidence="4" key="1">
    <citation type="submission" date="2019-04" db="EMBL/GenBank/DDBJ databases">
        <title>An insight into the mialome of Ixodes scapularis.</title>
        <authorList>
            <person name="Ribeiro J.M."/>
            <person name="Mather T.N."/>
            <person name="Karim S."/>
        </authorList>
    </citation>
    <scope>NUCLEOTIDE SEQUENCE</scope>
</reference>
<feature type="chain" id="PRO_5020039879" evidence="2">
    <location>
        <begin position="22"/>
        <end position="267"/>
    </location>
</feature>
<dbReference type="Gene3D" id="3.90.180.10">
    <property type="entry name" value="Medium-chain alcohol dehydrogenases, catalytic domain"/>
    <property type="match status" value="1"/>
</dbReference>
<evidence type="ECO:0000256" key="1">
    <source>
        <dbReference type="ARBA" id="ARBA00023002"/>
    </source>
</evidence>
<organism evidence="4">
    <name type="scientific">Ixodes scapularis</name>
    <name type="common">Black-legged tick</name>
    <name type="synonym">Deer tick</name>
    <dbReference type="NCBI Taxonomy" id="6945"/>
    <lineage>
        <taxon>Eukaryota</taxon>
        <taxon>Metazoa</taxon>
        <taxon>Ecdysozoa</taxon>
        <taxon>Arthropoda</taxon>
        <taxon>Chelicerata</taxon>
        <taxon>Arachnida</taxon>
        <taxon>Acari</taxon>
        <taxon>Parasitiformes</taxon>
        <taxon>Ixodida</taxon>
        <taxon>Ixodoidea</taxon>
        <taxon>Ixodidae</taxon>
        <taxon>Ixodinae</taxon>
        <taxon>Ixodes</taxon>
    </lineage>
</organism>
<feature type="signal peptide" evidence="2">
    <location>
        <begin position="1"/>
        <end position="21"/>
    </location>
</feature>
<evidence type="ECO:0000313" key="4">
    <source>
        <dbReference type="EMBL" id="MOY41680.1"/>
    </source>
</evidence>
<keyword evidence="1" id="KW-0560">Oxidoreductase</keyword>
<dbReference type="EMBL" id="GHJT01007709">
    <property type="protein sequence ID" value="MOY41680.1"/>
    <property type="molecule type" value="Transcribed_RNA"/>
</dbReference>
<evidence type="ECO:0000256" key="2">
    <source>
        <dbReference type="SAM" id="SignalP"/>
    </source>
</evidence>
<keyword evidence="2" id="KW-0732">Signal</keyword>
<dbReference type="OrthoDB" id="203908at2759"/>
<dbReference type="VEuPathDB" id="VectorBase:ISCW023109"/>
<feature type="domain" description="Enoyl reductase (ER)" evidence="3">
    <location>
        <begin position="1"/>
        <end position="253"/>
    </location>
</feature>
<accession>A0A4D5RWI7</accession>
<name>A0A4D5RWI7_IXOSC</name>
<dbReference type="SMART" id="SM00829">
    <property type="entry name" value="PKS_ER"/>
    <property type="match status" value="1"/>
</dbReference>
<dbReference type="InterPro" id="IPR036291">
    <property type="entry name" value="NAD(P)-bd_dom_sf"/>
</dbReference>
<dbReference type="PANTHER" id="PTHR44054:SF1">
    <property type="entry name" value="SYNAPTIC VESICLE MEMBRANE PROTEIN VAT-1 HOMOLOG"/>
    <property type="match status" value="1"/>
</dbReference>
<sequence length="267" mass="29688">MCWSFRYGLWTSLACVPEARCLRLPEQMSYAEGAAFPINYATAYLAILDFGGLKKGQKVLVQAAAGGVGWAATQLCHTVEDVTVFGTSSASKFTLTRRNGVDHPINYREEDFVQKVLQIEPKGVDIVLDSLSGADFTRSRQLLKPMGRLIHIGISNMVVGERFSVWNSLRTWWQTRLVNVYDLNTDCHAVCGFNLALLADVDPDRVLQVLQHLLELYGQGKVKPRIDSQWSFGEVARAMEHMITRKNVGKIILIPGGARGKAEETTS</sequence>
<dbReference type="InterPro" id="IPR052100">
    <property type="entry name" value="SV-ATPase_mito-regulator"/>
</dbReference>
<protein>
    <submittedName>
        <fullName evidence="4">Putative synaptic vesicle membrane protein vat-1</fullName>
    </submittedName>
</protein>
<dbReference type="GO" id="GO:0016491">
    <property type="term" value="F:oxidoreductase activity"/>
    <property type="evidence" value="ECO:0007669"/>
    <property type="project" value="UniProtKB-KW"/>
</dbReference>
<dbReference type="InterPro" id="IPR020843">
    <property type="entry name" value="ER"/>
</dbReference>
<dbReference type="PANTHER" id="PTHR44054">
    <property type="entry name" value="SYNAPTIC VESICLE MEMBRANE PROTEIN VAT-1 HOMOLOG-LIKE"/>
    <property type="match status" value="1"/>
</dbReference>
<dbReference type="AlphaFoldDB" id="A0A4D5RWI7"/>
<dbReference type="VEuPathDB" id="VectorBase:ISCI023109"/>
<evidence type="ECO:0000259" key="3">
    <source>
        <dbReference type="SMART" id="SM00829"/>
    </source>
</evidence>
<proteinExistence type="predicted"/>
<dbReference type="VEuPathDB" id="VectorBase:ISCP_029921"/>
<dbReference type="Pfam" id="PF13602">
    <property type="entry name" value="ADH_zinc_N_2"/>
    <property type="match status" value="1"/>
</dbReference>